<dbReference type="InterPro" id="IPR017937">
    <property type="entry name" value="Thioredoxin_CS"/>
</dbReference>
<proteinExistence type="predicted"/>
<keyword evidence="3" id="KW-1015">Disulfide bond</keyword>
<dbReference type="PANTHER" id="PTHR42852">
    <property type="entry name" value="THIOL:DISULFIDE INTERCHANGE PROTEIN DSBE"/>
    <property type="match status" value="1"/>
</dbReference>
<organism evidence="6 7">
    <name type="scientific">Pontibacter aydingkolensis</name>
    <dbReference type="NCBI Taxonomy" id="1911536"/>
    <lineage>
        <taxon>Bacteria</taxon>
        <taxon>Pseudomonadati</taxon>
        <taxon>Bacteroidota</taxon>
        <taxon>Cytophagia</taxon>
        <taxon>Cytophagales</taxon>
        <taxon>Hymenobacteraceae</taxon>
        <taxon>Pontibacter</taxon>
    </lineage>
</organism>
<accession>A0ABS7CZ04</accession>
<dbReference type="InterPro" id="IPR000866">
    <property type="entry name" value="AhpC/TSA"/>
</dbReference>
<gene>
    <name evidence="6" type="ORF">K0O23_18580</name>
</gene>
<evidence type="ECO:0000256" key="4">
    <source>
        <dbReference type="ARBA" id="ARBA00023284"/>
    </source>
</evidence>
<dbReference type="InterPro" id="IPR036249">
    <property type="entry name" value="Thioredoxin-like_sf"/>
</dbReference>
<dbReference type="Gene3D" id="3.40.30.10">
    <property type="entry name" value="Glutaredoxin"/>
    <property type="match status" value="1"/>
</dbReference>
<evidence type="ECO:0000256" key="2">
    <source>
        <dbReference type="ARBA" id="ARBA00022748"/>
    </source>
</evidence>
<comment type="caution">
    <text evidence="6">The sequence shown here is derived from an EMBL/GenBank/DDBJ whole genome shotgun (WGS) entry which is preliminary data.</text>
</comment>
<name>A0ABS7CZ04_9BACT</name>
<dbReference type="InterPro" id="IPR013766">
    <property type="entry name" value="Thioredoxin_domain"/>
</dbReference>
<dbReference type="PROSITE" id="PS51257">
    <property type="entry name" value="PROKAR_LIPOPROTEIN"/>
    <property type="match status" value="1"/>
</dbReference>
<dbReference type="PANTHER" id="PTHR42852:SF6">
    <property type="entry name" value="THIOL:DISULFIDE INTERCHANGE PROTEIN DSBE"/>
    <property type="match status" value="1"/>
</dbReference>
<dbReference type="Proteomes" id="UP000813018">
    <property type="component" value="Unassembled WGS sequence"/>
</dbReference>
<dbReference type="EMBL" id="JAHYXK010000026">
    <property type="protein sequence ID" value="MBW7469086.1"/>
    <property type="molecule type" value="Genomic_DNA"/>
</dbReference>
<protein>
    <submittedName>
        <fullName evidence="6">AhpC/TSA family protein</fullName>
    </submittedName>
</protein>
<keyword evidence="2" id="KW-0201">Cytochrome c-type biogenesis</keyword>
<feature type="domain" description="Thioredoxin" evidence="5">
    <location>
        <begin position="233"/>
        <end position="371"/>
    </location>
</feature>
<dbReference type="PROSITE" id="PS00194">
    <property type="entry name" value="THIOREDOXIN_1"/>
    <property type="match status" value="1"/>
</dbReference>
<reference evidence="6 7" key="1">
    <citation type="journal article" date="2016" name="Int. J. Syst. Evol. Microbiol.">
        <title>Pontibacter aydingkolensis sp. nov., isolated from soil of a salt lake.</title>
        <authorList>
            <person name="Osman G."/>
            <person name="Zhang T."/>
            <person name="Lou K."/>
            <person name="Gao Y."/>
            <person name="Chang W."/>
            <person name="Lin Q."/>
            <person name="Yang H.M."/>
            <person name="Huo X.D."/>
            <person name="Wang N."/>
        </authorList>
    </citation>
    <scope>NUCLEOTIDE SEQUENCE [LARGE SCALE GENOMIC DNA]</scope>
    <source>
        <strain evidence="6 7">KACC 19255</strain>
    </source>
</reference>
<dbReference type="Pfam" id="PF00578">
    <property type="entry name" value="AhpC-TSA"/>
    <property type="match status" value="1"/>
</dbReference>
<keyword evidence="4" id="KW-0676">Redox-active center</keyword>
<evidence type="ECO:0000313" key="7">
    <source>
        <dbReference type="Proteomes" id="UP000813018"/>
    </source>
</evidence>
<dbReference type="PROSITE" id="PS51352">
    <property type="entry name" value="THIOREDOXIN_2"/>
    <property type="match status" value="1"/>
</dbReference>
<evidence type="ECO:0000256" key="1">
    <source>
        <dbReference type="ARBA" id="ARBA00004196"/>
    </source>
</evidence>
<comment type="subcellular location">
    <subcellularLocation>
        <location evidence="1">Cell envelope</location>
    </subcellularLocation>
</comment>
<keyword evidence="7" id="KW-1185">Reference proteome</keyword>
<dbReference type="SUPFAM" id="SSF52833">
    <property type="entry name" value="Thioredoxin-like"/>
    <property type="match status" value="1"/>
</dbReference>
<dbReference type="CDD" id="cd02966">
    <property type="entry name" value="TlpA_like_family"/>
    <property type="match status" value="1"/>
</dbReference>
<evidence type="ECO:0000256" key="3">
    <source>
        <dbReference type="ARBA" id="ARBA00023157"/>
    </source>
</evidence>
<evidence type="ECO:0000313" key="6">
    <source>
        <dbReference type="EMBL" id="MBW7469086.1"/>
    </source>
</evidence>
<dbReference type="Pfam" id="PF14289">
    <property type="entry name" value="DUF4369"/>
    <property type="match status" value="1"/>
</dbReference>
<evidence type="ECO:0000259" key="5">
    <source>
        <dbReference type="PROSITE" id="PS51352"/>
    </source>
</evidence>
<dbReference type="RefSeq" id="WP_219878957.1">
    <property type="nucleotide sequence ID" value="NZ_JAHYXK010000026.1"/>
</dbReference>
<dbReference type="InterPro" id="IPR025380">
    <property type="entry name" value="DUF4369"/>
</dbReference>
<sequence>MKLKKLVFAASAAALIAGCQGKESTSNEADGFLIQGKLENATAGSPIYLLELGEQQFVPRDTAEIGKDGSFNFKGTVSEPTFYRIAMDQQNGIMVVLDSGKIKVNADAKDLNGTVQIEGSEESALFQKLNKLVNENRMKQTEMEQRFNQAMQNGNEAEAEKIRQEFMAMQKETKNFLAQHPASVVSAFGTASLIDPINDFAFADSMANLYTQNIPNSQYTKRLNDRLKPLRSTAVGQMAPDISLPTPAGGSQSLSSLRGKYVLIDFWASWCGPCRVENPNVVKMYNKYKGKGFEIFGVSLDQNREKWLAAIEKDKLTWPHVSDLKGWESSAAQLYNVTAIPQTVLVDPEGKIIAKGLRGPELEAKLATLLQ</sequence>
<dbReference type="InterPro" id="IPR050553">
    <property type="entry name" value="Thioredoxin_ResA/DsbE_sf"/>
</dbReference>